<gene>
    <name evidence="2" type="ORF">AAFF_G00195890</name>
</gene>
<protein>
    <submittedName>
        <fullName evidence="2">Uncharacterized protein</fullName>
    </submittedName>
</protein>
<reference evidence="2" key="1">
    <citation type="journal article" date="2023" name="Science">
        <title>Genome structures resolve the early diversification of teleost fishes.</title>
        <authorList>
            <person name="Parey E."/>
            <person name="Louis A."/>
            <person name="Montfort J."/>
            <person name="Bouchez O."/>
            <person name="Roques C."/>
            <person name="Iampietro C."/>
            <person name="Lluch J."/>
            <person name="Castinel A."/>
            <person name="Donnadieu C."/>
            <person name="Desvignes T."/>
            <person name="Floi Bucao C."/>
            <person name="Jouanno E."/>
            <person name="Wen M."/>
            <person name="Mejri S."/>
            <person name="Dirks R."/>
            <person name="Jansen H."/>
            <person name="Henkel C."/>
            <person name="Chen W.J."/>
            <person name="Zahm M."/>
            <person name="Cabau C."/>
            <person name="Klopp C."/>
            <person name="Thompson A.W."/>
            <person name="Robinson-Rechavi M."/>
            <person name="Braasch I."/>
            <person name="Lecointre G."/>
            <person name="Bobe J."/>
            <person name="Postlethwait J.H."/>
            <person name="Berthelot C."/>
            <person name="Roest Crollius H."/>
            <person name="Guiguen Y."/>
        </authorList>
    </citation>
    <scope>NUCLEOTIDE SEQUENCE</scope>
    <source>
        <strain evidence="2">NC1722</strain>
    </source>
</reference>
<evidence type="ECO:0000313" key="3">
    <source>
        <dbReference type="Proteomes" id="UP001221898"/>
    </source>
</evidence>
<proteinExistence type="predicted"/>
<accession>A0AAD7RIY6</accession>
<keyword evidence="1" id="KW-0732">Signal</keyword>
<feature type="signal peptide" evidence="1">
    <location>
        <begin position="1"/>
        <end position="18"/>
    </location>
</feature>
<feature type="chain" id="PRO_5042288713" evidence="1">
    <location>
        <begin position="19"/>
        <end position="268"/>
    </location>
</feature>
<evidence type="ECO:0000313" key="2">
    <source>
        <dbReference type="EMBL" id="KAJ8385059.1"/>
    </source>
</evidence>
<dbReference type="EMBL" id="JAINUG010000260">
    <property type="protein sequence ID" value="KAJ8385059.1"/>
    <property type="molecule type" value="Genomic_DNA"/>
</dbReference>
<sequence>MLTAVCFLVCWREFGLFAAVLTVRGDSGGGVGVQVPWSGRGTLLVHAPSLHRAFPSTSLTAALASAPAASIGVPWSRDAPRFARCGRSGGTKEWLRGLLEARARAKALAFQARLRELEEGERPTAYFFKASRARRGASAIAGLRWADGTLAEGPAMLAVAESYYAVLFSRRACDPAAGAYLPDCVSARLGGEEARSMEADVTLEEVQEELLSLRDGRAPGHDGLPKEFYAGPFWRGGPCRPPCERVSSYSCTRGVTGQSWETGGRSPC</sequence>
<dbReference type="AlphaFoldDB" id="A0AAD7RIY6"/>
<keyword evidence="3" id="KW-1185">Reference proteome</keyword>
<name>A0AAD7RIY6_9TELE</name>
<comment type="caution">
    <text evidence="2">The sequence shown here is derived from an EMBL/GenBank/DDBJ whole genome shotgun (WGS) entry which is preliminary data.</text>
</comment>
<dbReference type="Proteomes" id="UP001221898">
    <property type="component" value="Unassembled WGS sequence"/>
</dbReference>
<organism evidence="2 3">
    <name type="scientific">Aldrovandia affinis</name>
    <dbReference type="NCBI Taxonomy" id="143900"/>
    <lineage>
        <taxon>Eukaryota</taxon>
        <taxon>Metazoa</taxon>
        <taxon>Chordata</taxon>
        <taxon>Craniata</taxon>
        <taxon>Vertebrata</taxon>
        <taxon>Euteleostomi</taxon>
        <taxon>Actinopterygii</taxon>
        <taxon>Neopterygii</taxon>
        <taxon>Teleostei</taxon>
        <taxon>Notacanthiformes</taxon>
        <taxon>Halosauridae</taxon>
        <taxon>Aldrovandia</taxon>
    </lineage>
</organism>
<evidence type="ECO:0000256" key="1">
    <source>
        <dbReference type="SAM" id="SignalP"/>
    </source>
</evidence>